<reference evidence="2" key="1">
    <citation type="submission" date="2020-01" db="EMBL/GenBank/DDBJ databases">
        <authorList>
            <person name="Meier V. D."/>
            <person name="Meier V D."/>
        </authorList>
    </citation>
    <scope>NUCLEOTIDE SEQUENCE</scope>
    <source>
        <strain evidence="2">HLG_WM_MAG_12</strain>
    </source>
</reference>
<feature type="transmembrane region" description="Helical" evidence="1">
    <location>
        <begin position="12"/>
        <end position="29"/>
    </location>
</feature>
<feature type="transmembrane region" description="Helical" evidence="1">
    <location>
        <begin position="74"/>
        <end position="95"/>
    </location>
</feature>
<evidence type="ECO:0000256" key="1">
    <source>
        <dbReference type="SAM" id="Phobius"/>
    </source>
</evidence>
<proteinExistence type="predicted"/>
<dbReference type="AlphaFoldDB" id="A0A6S6SQP1"/>
<keyword evidence="1" id="KW-1133">Transmembrane helix</keyword>
<protein>
    <submittedName>
        <fullName evidence="2">Uncharacterized protein</fullName>
    </submittedName>
</protein>
<evidence type="ECO:0000313" key="2">
    <source>
        <dbReference type="EMBL" id="CAA6807880.1"/>
    </source>
</evidence>
<sequence>MNLETIIGLKNMFSILGAVLVGLALYFGLDGHKYGLLSSLLTSCFILLIPFFWNKSMHTGIVNKSRRKEISYKTFEIIGLLIGLVWFIFGIILWINNL</sequence>
<feature type="transmembrane region" description="Helical" evidence="1">
    <location>
        <begin position="35"/>
        <end position="53"/>
    </location>
</feature>
<organism evidence="2">
    <name type="scientific">uncultured Campylobacterales bacterium</name>
    <dbReference type="NCBI Taxonomy" id="352960"/>
    <lineage>
        <taxon>Bacteria</taxon>
        <taxon>Pseudomonadati</taxon>
        <taxon>Campylobacterota</taxon>
        <taxon>Epsilonproteobacteria</taxon>
        <taxon>Campylobacterales</taxon>
        <taxon>environmental samples</taxon>
    </lineage>
</organism>
<keyword evidence="1" id="KW-0812">Transmembrane</keyword>
<dbReference type="EMBL" id="CACVAW010000030">
    <property type="protein sequence ID" value="CAA6807880.1"/>
    <property type="molecule type" value="Genomic_DNA"/>
</dbReference>
<gene>
    <name evidence="2" type="ORF">HELGO_WM15949</name>
</gene>
<name>A0A6S6SQP1_9BACT</name>
<keyword evidence="1" id="KW-0472">Membrane</keyword>
<accession>A0A6S6SQP1</accession>